<dbReference type="PATRIC" id="fig|1028307.3.peg.2303"/>
<keyword evidence="2" id="KW-1185">Reference proteome</keyword>
<dbReference type="Proteomes" id="UP000008881">
    <property type="component" value="Chromosome"/>
</dbReference>
<organism evidence="1 2">
    <name type="scientific">Klebsiella aerogenes (strain ATCC 13048 / DSM 30053 / CCUG 1429 / JCM 1235 / KCTC 2190 / NBRC 13534 / NCIMB 10102 / NCTC 10006 / CDC 819-56)</name>
    <name type="common">Enterobacter aerogenes</name>
    <dbReference type="NCBI Taxonomy" id="1028307"/>
    <lineage>
        <taxon>Bacteria</taxon>
        <taxon>Pseudomonadati</taxon>
        <taxon>Pseudomonadota</taxon>
        <taxon>Gammaproteobacteria</taxon>
        <taxon>Enterobacterales</taxon>
        <taxon>Enterobacteriaceae</taxon>
        <taxon>Klebsiella/Raoultella group</taxon>
        <taxon>Klebsiella</taxon>
    </lineage>
</organism>
<gene>
    <name evidence="1" type="ordered locus">EAE_11540</name>
</gene>
<reference evidence="1 2" key="1">
    <citation type="journal article" date="2012" name="J. Bacteriol.">
        <title>Complete genome sequence of Enterobacter aerogenes KCTC 2190.</title>
        <authorList>
            <person name="Shin S.H."/>
            <person name="Kim S."/>
            <person name="Kim J.Y."/>
            <person name="Lee S."/>
            <person name="Um Y."/>
            <person name="Oh M.K."/>
            <person name="Kim Y.R."/>
            <person name="Lee J."/>
            <person name="Yang K.S."/>
        </authorList>
    </citation>
    <scope>NUCLEOTIDE SEQUENCE [LARGE SCALE GENOMIC DNA]</scope>
    <source>
        <strain evidence="1 2">KCTC 2190</strain>
    </source>
</reference>
<evidence type="ECO:0000313" key="1">
    <source>
        <dbReference type="EMBL" id="AEG97222.1"/>
    </source>
</evidence>
<accession>A0A0H3FP04</accession>
<dbReference type="KEGG" id="eae:EAE_11540"/>
<name>A0A0H3FP04_KLEAK</name>
<protein>
    <submittedName>
        <fullName evidence="1">Uncharacterized protein</fullName>
    </submittedName>
</protein>
<proteinExistence type="predicted"/>
<dbReference type="AlphaFoldDB" id="A0A0H3FP04"/>
<dbReference type="HOGENOM" id="CLU_3232994_0_0_6"/>
<evidence type="ECO:0000313" key="2">
    <source>
        <dbReference type="Proteomes" id="UP000008881"/>
    </source>
</evidence>
<sequence>MKDVGRGSVAGVKLRDIFFLLQGEVLRIRPLRLKVAEKKHGGR</sequence>
<dbReference type="EMBL" id="CP002824">
    <property type="protein sequence ID" value="AEG97222.1"/>
    <property type="molecule type" value="Genomic_DNA"/>
</dbReference>